<accession>A0A1G7N0R2</accession>
<dbReference type="Proteomes" id="UP000182284">
    <property type="component" value="Unassembled WGS sequence"/>
</dbReference>
<evidence type="ECO:0000313" key="6">
    <source>
        <dbReference type="Proteomes" id="UP000182284"/>
    </source>
</evidence>
<feature type="transmembrane region" description="Helical" evidence="3">
    <location>
        <begin position="7"/>
        <end position="33"/>
    </location>
</feature>
<dbReference type="OrthoDB" id="9808602at2"/>
<keyword evidence="3" id="KW-1133">Transmembrane helix</keyword>
<keyword evidence="3" id="KW-0812">Transmembrane</keyword>
<keyword evidence="3" id="KW-0472">Membrane</keyword>
<dbReference type="AlphaFoldDB" id="A0A1G7N0R2"/>
<feature type="domain" description="Bacterial sugar transferase" evidence="4">
    <location>
        <begin position="5"/>
        <end position="200"/>
    </location>
</feature>
<keyword evidence="2" id="KW-0270">Exopolysaccharide synthesis</keyword>
<comment type="similarity">
    <text evidence="1">Belongs to the bacterial sugar transferase family.</text>
</comment>
<dbReference type="InterPro" id="IPR003362">
    <property type="entry name" value="Bact_transf"/>
</dbReference>
<keyword evidence="5" id="KW-0808">Transferase</keyword>
<proteinExistence type="inferred from homology"/>
<name>A0A1G7N0R2_9RHOB</name>
<organism evidence="5 6">
    <name type="scientific">Celeribacter baekdonensis</name>
    <dbReference type="NCBI Taxonomy" id="875171"/>
    <lineage>
        <taxon>Bacteria</taxon>
        <taxon>Pseudomonadati</taxon>
        <taxon>Pseudomonadota</taxon>
        <taxon>Alphaproteobacteria</taxon>
        <taxon>Rhodobacterales</taxon>
        <taxon>Roseobacteraceae</taxon>
        <taxon>Celeribacter</taxon>
    </lineage>
</organism>
<gene>
    <name evidence="5" type="ORF">SAMN04488117_106114</name>
</gene>
<dbReference type="PANTHER" id="PTHR30576:SF20">
    <property type="entry name" value="QUINOVOSAMINEPHOSPHOTRANSFERAE-RELATED"/>
    <property type="match status" value="1"/>
</dbReference>
<protein>
    <submittedName>
        <fullName evidence="5">Sugar transferase involved in LPS biosynthesis (Colanic, teichoic acid)</fullName>
    </submittedName>
</protein>
<evidence type="ECO:0000256" key="2">
    <source>
        <dbReference type="ARBA" id="ARBA00023169"/>
    </source>
</evidence>
<evidence type="ECO:0000256" key="3">
    <source>
        <dbReference type="SAM" id="Phobius"/>
    </source>
</evidence>
<dbReference type="Pfam" id="PF02397">
    <property type="entry name" value="Bac_transf"/>
    <property type="match status" value="1"/>
</dbReference>
<dbReference type="GO" id="GO:0016780">
    <property type="term" value="F:phosphotransferase activity, for other substituted phosphate groups"/>
    <property type="evidence" value="ECO:0007669"/>
    <property type="project" value="TreeGrafter"/>
</dbReference>
<dbReference type="EMBL" id="FNBL01000006">
    <property type="protein sequence ID" value="SDF67521.1"/>
    <property type="molecule type" value="Genomic_DNA"/>
</dbReference>
<reference evidence="5 6" key="1">
    <citation type="submission" date="2016-10" db="EMBL/GenBank/DDBJ databases">
        <authorList>
            <person name="de Groot N.N."/>
        </authorList>
    </citation>
    <scope>NUCLEOTIDE SEQUENCE [LARGE SCALE GENOMIC DNA]</scope>
    <source>
        <strain evidence="5 6">DSM 27375</strain>
    </source>
</reference>
<dbReference type="GO" id="GO:0000271">
    <property type="term" value="P:polysaccharide biosynthetic process"/>
    <property type="evidence" value="ECO:0007669"/>
    <property type="project" value="UniProtKB-KW"/>
</dbReference>
<evidence type="ECO:0000259" key="4">
    <source>
        <dbReference type="Pfam" id="PF02397"/>
    </source>
</evidence>
<dbReference type="PANTHER" id="PTHR30576">
    <property type="entry name" value="COLANIC BIOSYNTHESIS UDP-GLUCOSE LIPID CARRIER TRANSFERASE"/>
    <property type="match status" value="1"/>
</dbReference>
<evidence type="ECO:0000256" key="1">
    <source>
        <dbReference type="ARBA" id="ARBA00006464"/>
    </source>
</evidence>
<dbReference type="RefSeq" id="WP_074645190.1">
    <property type="nucleotide sequence ID" value="NZ_FNBL01000006.1"/>
</dbReference>
<evidence type="ECO:0000313" key="5">
    <source>
        <dbReference type="EMBL" id="SDF67521.1"/>
    </source>
</evidence>
<sequence>MTVRKRLFDIVFALALAALLWPVFTVVALLILIRDGAPIFYASERMKTADSGFQLIKFRTMTVAQNDSGVSGGNKAARVTKIGRFLRKTRLDELPQLWNILRGDMSFVGPRPPLRAYVERFPDLYRDVLKNRPGVTGLASLYFHTYEETLLSKCDSFEQTDDVYARRCVPRKARLDLIYQRHATVCFDVKILVMTCAAVLRRR</sequence>